<dbReference type="PANTHER" id="PTHR42794">
    <property type="entry name" value="HEMIN IMPORT ATP-BINDING PROTEIN HMUV"/>
    <property type="match status" value="1"/>
</dbReference>
<evidence type="ECO:0000313" key="4">
    <source>
        <dbReference type="Proteomes" id="UP000191931"/>
    </source>
</evidence>
<organism evidence="3 4">
    <name type="scientific">Desulfamplus magnetovallimortis</name>
    <dbReference type="NCBI Taxonomy" id="1246637"/>
    <lineage>
        <taxon>Bacteria</taxon>
        <taxon>Pseudomonadati</taxon>
        <taxon>Thermodesulfobacteriota</taxon>
        <taxon>Desulfobacteria</taxon>
        <taxon>Desulfobacterales</taxon>
        <taxon>Desulfobacteraceae</taxon>
        <taxon>Desulfamplus</taxon>
    </lineage>
</organism>
<protein>
    <submittedName>
        <fullName evidence="3">Uncharacterized protein</fullName>
    </submittedName>
</protein>
<keyword evidence="4" id="KW-1185">Reference proteome</keyword>
<gene>
    <name evidence="3" type="ORF">MTBBW1_1940011</name>
</gene>
<keyword evidence="1" id="KW-0813">Transport</keyword>
<dbReference type="Gene3D" id="3.40.50.1980">
    <property type="entry name" value="Nitrogenase molybdenum iron protein domain"/>
    <property type="match status" value="1"/>
</dbReference>
<reference evidence="3 4" key="1">
    <citation type="submission" date="2017-03" db="EMBL/GenBank/DDBJ databases">
        <authorList>
            <person name="Afonso C.L."/>
            <person name="Miller P.J."/>
            <person name="Scott M.A."/>
            <person name="Spackman E."/>
            <person name="Goraichik I."/>
            <person name="Dimitrov K.M."/>
            <person name="Suarez D.L."/>
            <person name="Swayne D.E."/>
        </authorList>
    </citation>
    <scope>NUCLEOTIDE SEQUENCE [LARGE SCALE GENOMIC DNA]</scope>
    <source>
        <strain evidence="3">PRJEB14757</strain>
    </source>
</reference>
<evidence type="ECO:0000256" key="1">
    <source>
        <dbReference type="ARBA" id="ARBA00022448"/>
    </source>
</evidence>
<accession>A0A1W1HB16</accession>
<dbReference type="PANTHER" id="PTHR42794:SF1">
    <property type="entry name" value="HEMIN IMPORT ATP-BINDING PROTEIN HMUV"/>
    <property type="match status" value="1"/>
</dbReference>
<sequence length="145" mass="16045">MEKRVIRIMGRKSVMTPGNDSFQNELISLSGGIPPDFGRSGSVIEVTKDEWIKFNPQVIYGCGNDIDEMKSDLGLAVLIVIHDLNLACEYSDNIVFVNVGTGTLHSFGIPECTVTKKAIEDVYVTRVIVKKHPESGRPFVFISRS</sequence>
<dbReference type="EMBL" id="FWEV01000106">
    <property type="protein sequence ID" value="SLM29684.1"/>
    <property type="molecule type" value="Genomic_DNA"/>
</dbReference>
<dbReference type="Proteomes" id="UP000191931">
    <property type="component" value="Unassembled WGS sequence"/>
</dbReference>
<dbReference type="RefSeq" id="WP_080806783.1">
    <property type="nucleotide sequence ID" value="NZ_LT828555.1"/>
</dbReference>
<proteinExistence type="predicted"/>
<dbReference type="SUPFAM" id="SSF53807">
    <property type="entry name" value="Helical backbone' metal receptor"/>
    <property type="match status" value="1"/>
</dbReference>
<dbReference type="STRING" id="1246637.MTBBW1_1940011"/>
<evidence type="ECO:0000313" key="3">
    <source>
        <dbReference type="EMBL" id="SLM29684.1"/>
    </source>
</evidence>
<dbReference type="AlphaFoldDB" id="A0A1W1HB16"/>
<keyword evidence="2" id="KW-1278">Translocase</keyword>
<evidence type="ECO:0000256" key="2">
    <source>
        <dbReference type="ARBA" id="ARBA00022967"/>
    </source>
</evidence>
<name>A0A1W1HB16_9BACT</name>